<dbReference type="Proteomes" id="UP000444316">
    <property type="component" value="Unassembled WGS sequence"/>
</dbReference>
<evidence type="ECO:0000256" key="1">
    <source>
        <dbReference type="SAM" id="MobiDB-lite"/>
    </source>
</evidence>
<comment type="caution">
    <text evidence="2">The sequence shown here is derived from an EMBL/GenBank/DDBJ whole genome shotgun (WGS) entry which is preliminary data.</text>
</comment>
<evidence type="ECO:0000313" key="2">
    <source>
        <dbReference type="EMBL" id="MYN45762.1"/>
    </source>
</evidence>
<feature type="region of interest" description="Disordered" evidence="1">
    <location>
        <begin position="95"/>
        <end position="117"/>
    </location>
</feature>
<protein>
    <recommendedName>
        <fullName evidence="4">DUF2946 domain-containing protein</fullName>
    </recommendedName>
</protein>
<proteinExistence type="predicted"/>
<name>A0A845HY14_9BURK</name>
<reference evidence="2" key="1">
    <citation type="submission" date="2019-12" db="EMBL/GenBank/DDBJ databases">
        <title>Novel species isolated from a subtropical stream in China.</title>
        <authorList>
            <person name="Lu H."/>
        </authorList>
    </citation>
    <scope>NUCLEOTIDE SEQUENCE [LARGE SCALE GENOMIC DNA]</scope>
    <source>
        <strain evidence="2">FT93W</strain>
    </source>
</reference>
<evidence type="ECO:0008006" key="4">
    <source>
        <dbReference type="Google" id="ProtNLM"/>
    </source>
</evidence>
<dbReference type="RefSeq" id="WP_161035313.1">
    <property type="nucleotide sequence ID" value="NZ_WWCL01000002.1"/>
</dbReference>
<keyword evidence="3" id="KW-1185">Reference proteome</keyword>
<evidence type="ECO:0000313" key="3">
    <source>
        <dbReference type="Proteomes" id="UP000444316"/>
    </source>
</evidence>
<dbReference type="AlphaFoldDB" id="A0A845HY14"/>
<sequence length="117" mass="12291">MLAMRPIFRFLLWLLIVALPLQGGAASMLPCVQLTPPVLHGSHCAAEGNAPQHLEQKKAQQHAHAKCSHCTACASVPGAPVGAELLLARLTGTVTPNNELAPPGHIPPALERPPRPA</sequence>
<organism evidence="2 3">
    <name type="scientific">Duganella fentianensis</name>
    <dbReference type="NCBI Taxonomy" id="2692177"/>
    <lineage>
        <taxon>Bacteria</taxon>
        <taxon>Pseudomonadati</taxon>
        <taxon>Pseudomonadota</taxon>
        <taxon>Betaproteobacteria</taxon>
        <taxon>Burkholderiales</taxon>
        <taxon>Oxalobacteraceae</taxon>
        <taxon>Telluria group</taxon>
        <taxon>Duganella</taxon>
    </lineage>
</organism>
<gene>
    <name evidence="2" type="ORF">GTP23_11965</name>
</gene>
<dbReference type="EMBL" id="WWCL01000002">
    <property type="protein sequence ID" value="MYN45762.1"/>
    <property type="molecule type" value="Genomic_DNA"/>
</dbReference>
<accession>A0A845HY14</accession>